<reference evidence="4 5" key="1">
    <citation type="journal article" date="2019" name="Int. J. Syst. Evol. Microbiol.">
        <title>The Global Catalogue of Microorganisms (GCM) 10K type strain sequencing project: providing services to taxonomists for standard genome sequencing and annotation.</title>
        <authorList>
            <consortium name="The Broad Institute Genomics Platform"/>
            <consortium name="The Broad Institute Genome Sequencing Center for Infectious Disease"/>
            <person name="Wu L."/>
            <person name="Ma J."/>
        </authorList>
    </citation>
    <scope>NUCLEOTIDE SEQUENCE [LARGE SCALE GENOMIC DNA]</scope>
    <source>
        <strain evidence="4 5">DSM 29988</strain>
    </source>
</reference>
<evidence type="ECO:0000259" key="2">
    <source>
        <dbReference type="Pfam" id="PF02272"/>
    </source>
</evidence>
<feature type="domain" description="DHH-CID" evidence="3">
    <location>
        <begin position="199"/>
        <end position="283"/>
    </location>
</feature>
<dbReference type="GO" id="GO:0004527">
    <property type="term" value="F:exonuclease activity"/>
    <property type="evidence" value="ECO:0007669"/>
    <property type="project" value="UniProtKB-KW"/>
</dbReference>
<feature type="domain" description="DHHA1" evidence="2">
    <location>
        <begin position="381"/>
        <end position="468"/>
    </location>
</feature>
<dbReference type="Proteomes" id="UP001596481">
    <property type="component" value="Unassembled WGS sequence"/>
</dbReference>
<organism evidence="4 5">
    <name type="scientific">Haloferax namakaokahaiae</name>
    <dbReference type="NCBI Taxonomy" id="1748331"/>
    <lineage>
        <taxon>Archaea</taxon>
        <taxon>Methanobacteriati</taxon>
        <taxon>Methanobacteriota</taxon>
        <taxon>Stenosarchaea group</taxon>
        <taxon>Halobacteria</taxon>
        <taxon>Halobacteriales</taxon>
        <taxon>Haloferacaceae</taxon>
        <taxon>Haloferax</taxon>
    </lineage>
</organism>
<gene>
    <name evidence="4" type="ORF">ACFQJC_16005</name>
</gene>
<feature type="domain" description="DDH" evidence="1">
    <location>
        <begin position="25"/>
        <end position="161"/>
    </location>
</feature>
<name>A0ABD5ZIC7_9EURY</name>
<evidence type="ECO:0000259" key="3">
    <source>
        <dbReference type="Pfam" id="PF21763"/>
    </source>
</evidence>
<dbReference type="PANTHER" id="PTHR30255">
    <property type="entry name" value="SINGLE-STRANDED-DNA-SPECIFIC EXONUCLEASE RECJ"/>
    <property type="match status" value="1"/>
</dbReference>
<comment type="caution">
    <text evidence="4">The sequence shown here is derived from an EMBL/GenBank/DDBJ whole genome shotgun (WGS) entry which is preliminary data.</text>
</comment>
<proteinExistence type="predicted"/>
<protein>
    <submittedName>
        <fullName evidence="4">DHHA1 domain-containing protein</fullName>
    </submittedName>
</protein>
<dbReference type="RefSeq" id="WP_390225223.1">
    <property type="nucleotide sequence ID" value="NZ_JBHTAA010000005.1"/>
</dbReference>
<sequence length="472" mass="50107">MDGPVPELADHAEACANRLREADSVLLASHIDADGLTSAAVASSALERAEIPFETVFCRQLDADAVAEIAATDYETVLFTDFGSGQLDIIAEHEAAGDFTPVIADHHKPAEGVETEHHLNPLRFGLNGATELSGAGASYVLARALEPEDGDNRDLAALAVVGAVGDMQDSDGGLHGANAGIVAEGVEAGVVEEGTDLLIYGRQTRALPKLLQYATDVRIPGISNNEAGAIEFLTELDIDCRDDEGEWKRWVDLTNEERQGLASALMRRAIASGVPAARIDDLVGTTYVLTREDEGTELRDVSEFSTLLNATARYDRADVGLAVCLGDRDRALDRARRLLKNHRMNLSNGLQWVKEHGVKVEDNLQWFDAGDEIRETIVGIVAGMAVGTNATRNGMPVLAFAENEDGDVKVSSRGSYVMVRNGLDLSAVMRAASRAVGGDGGGHDVAAGATIPKGTVEAFIAEADRIVGEQLA</sequence>
<dbReference type="PANTHER" id="PTHR30255:SF3">
    <property type="entry name" value="SINGLE-STRANDED-DNA-SPECIFIC EXONUCLEASE RECJ"/>
    <property type="match status" value="1"/>
</dbReference>
<dbReference type="EMBL" id="JBHTAA010000005">
    <property type="protein sequence ID" value="MFC7205022.1"/>
    <property type="molecule type" value="Genomic_DNA"/>
</dbReference>
<dbReference type="InterPro" id="IPR003156">
    <property type="entry name" value="DHHA1_dom"/>
</dbReference>
<evidence type="ECO:0000259" key="1">
    <source>
        <dbReference type="Pfam" id="PF01368"/>
    </source>
</evidence>
<accession>A0ABD5ZIC7</accession>
<dbReference type="Pfam" id="PF01368">
    <property type="entry name" value="DHH"/>
    <property type="match status" value="1"/>
</dbReference>
<dbReference type="SUPFAM" id="SSF64182">
    <property type="entry name" value="DHH phosphoesterases"/>
    <property type="match status" value="1"/>
</dbReference>
<dbReference type="AlphaFoldDB" id="A0ABD5ZIC7"/>
<dbReference type="Gene3D" id="3.10.310.30">
    <property type="match status" value="1"/>
</dbReference>
<dbReference type="InterPro" id="IPR001667">
    <property type="entry name" value="DDH_dom"/>
</dbReference>
<evidence type="ECO:0000313" key="4">
    <source>
        <dbReference type="EMBL" id="MFC7205022.1"/>
    </source>
</evidence>
<dbReference type="InterPro" id="IPR048515">
    <property type="entry name" value="DHH_CID"/>
</dbReference>
<dbReference type="InterPro" id="IPR038763">
    <property type="entry name" value="DHH_sf"/>
</dbReference>
<dbReference type="Gene3D" id="3.90.1640.30">
    <property type="match status" value="1"/>
</dbReference>
<dbReference type="Pfam" id="PF02272">
    <property type="entry name" value="DHHA1"/>
    <property type="match status" value="1"/>
</dbReference>
<dbReference type="InterPro" id="IPR051673">
    <property type="entry name" value="SSDNA_exonuclease_RecJ"/>
</dbReference>
<dbReference type="Pfam" id="PF21763">
    <property type="entry name" value="DHH_CID"/>
    <property type="match status" value="1"/>
</dbReference>
<evidence type="ECO:0000313" key="5">
    <source>
        <dbReference type="Proteomes" id="UP001596481"/>
    </source>
</evidence>
<keyword evidence="5" id="KW-1185">Reference proteome</keyword>